<dbReference type="Pfam" id="PF13977">
    <property type="entry name" value="TetR_C_6"/>
    <property type="match status" value="1"/>
</dbReference>
<feature type="domain" description="HTH tetR-type" evidence="6">
    <location>
        <begin position="8"/>
        <end position="68"/>
    </location>
</feature>
<keyword evidence="3 5" id="KW-0238">DNA-binding</keyword>
<dbReference type="PANTHER" id="PTHR43479">
    <property type="entry name" value="ACREF/ENVCD OPERON REPRESSOR-RELATED"/>
    <property type="match status" value="1"/>
</dbReference>
<dbReference type="Gene3D" id="1.10.357.10">
    <property type="entry name" value="Tetracycline Repressor, domain 2"/>
    <property type="match status" value="1"/>
</dbReference>
<dbReference type="EMBL" id="CP123584">
    <property type="protein sequence ID" value="WZK89419.1"/>
    <property type="molecule type" value="Genomic_DNA"/>
</dbReference>
<proteinExistence type="predicted"/>
<keyword evidence="1" id="KW-0678">Repressor</keyword>
<dbReference type="PROSITE" id="PS50977">
    <property type="entry name" value="HTH_TETR_2"/>
    <property type="match status" value="1"/>
</dbReference>
<reference evidence="7 8" key="1">
    <citation type="submission" date="2023-04" db="EMBL/GenBank/DDBJ databases">
        <title>Complete genome sequence of Alisedimentitalea scapharcae.</title>
        <authorList>
            <person name="Rong J.-C."/>
            <person name="Yi M.-L."/>
            <person name="Zhao Q."/>
        </authorList>
    </citation>
    <scope>NUCLEOTIDE SEQUENCE [LARGE SCALE GENOMIC DNA]</scope>
    <source>
        <strain evidence="7 8">KCTC 42119</strain>
    </source>
</reference>
<dbReference type="SUPFAM" id="SSF48498">
    <property type="entry name" value="Tetracyclin repressor-like, C-terminal domain"/>
    <property type="match status" value="1"/>
</dbReference>
<sequence>MKRKKLWRLRTEEYSKAAFEVLSEVGLSGTTVEKVANHAGVSKTNVLHYFGSKTRLLEMALRFGNADLARGVKALLIRSNTPWERIYSVIEGNFSRQYYNPKIAHAWLCLLAEVPYQPSYQRIQTALHSRMKSNLTHALVQVTDRENADETALAISVMIDGLWMRCGLHDGGIDRETALAQMDALIGARFPDCPDRLTAKARISEIQDILTVG</sequence>
<dbReference type="InterPro" id="IPR009057">
    <property type="entry name" value="Homeodomain-like_sf"/>
</dbReference>
<dbReference type="PANTHER" id="PTHR43479:SF11">
    <property type="entry name" value="ACREF_ENVCD OPERON REPRESSOR-RELATED"/>
    <property type="match status" value="1"/>
</dbReference>
<dbReference type="Pfam" id="PF00440">
    <property type="entry name" value="TetR_N"/>
    <property type="match status" value="1"/>
</dbReference>
<dbReference type="InterPro" id="IPR050624">
    <property type="entry name" value="HTH-type_Tx_Regulator"/>
</dbReference>
<evidence type="ECO:0000259" key="6">
    <source>
        <dbReference type="PROSITE" id="PS50977"/>
    </source>
</evidence>
<evidence type="ECO:0000313" key="7">
    <source>
        <dbReference type="EMBL" id="WZK89419.1"/>
    </source>
</evidence>
<evidence type="ECO:0000256" key="4">
    <source>
        <dbReference type="ARBA" id="ARBA00023163"/>
    </source>
</evidence>
<dbReference type="Proteomes" id="UP001623232">
    <property type="component" value="Chromosome"/>
</dbReference>
<organism evidence="7 8">
    <name type="scientific">Aliisedimentitalea scapharcae</name>
    <dbReference type="NCBI Taxonomy" id="1524259"/>
    <lineage>
        <taxon>Bacteria</taxon>
        <taxon>Pseudomonadati</taxon>
        <taxon>Pseudomonadota</taxon>
        <taxon>Alphaproteobacteria</taxon>
        <taxon>Rhodobacterales</taxon>
        <taxon>Roseobacteraceae</taxon>
        <taxon>Aliisedimentitalea</taxon>
    </lineage>
</organism>
<feature type="DNA-binding region" description="H-T-H motif" evidence="5">
    <location>
        <begin position="31"/>
        <end position="50"/>
    </location>
</feature>
<dbReference type="InterPro" id="IPR039538">
    <property type="entry name" value="BetI_C"/>
</dbReference>
<accession>A0ABZ2XTJ6</accession>
<evidence type="ECO:0000256" key="3">
    <source>
        <dbReference type="ARBA" id="ARBA00023125"/>
    </source>
</evidence>
<evidence type="ECO:0000256" key="2">
    <source>
        <dbReference type="ARBA" id="ARBA00023015"/>
    </source>
</evidence>
<dbReference type="InterPro" id="IPR036271">
    <property type="entry name" value="Tet_transcr_reg_TetR-rel_C_sf"/>
</dbReference>
<dbReference type="InterPro" id="IPR001647">
    <property type="entry name" value="HTH_TetR"/>
</dbReference>
<keyword evidence="8" id="KW-1185">Reference proteome</keyword>
<keyword evidence="4" id="KW-0804">Transcription</keyword>
<evidence type="ECO:0000313" key="8">
    <source>
        <dbReference type="Proteomes" id="UP001623232"/>
    </source>
</evidence>
<evidence type="ECO:0000256" key="1">
    <source>
        <dbReference type="ARBA" id="ARBA00022491"/>
    </source>
</evidence>
<keyword evidence="2" id="KW-0805">Transcription regulation</keyword>
<dbReference type="NCBIfam" id="NF001978">
    <property type="entry name" value="PRK00767.1"/>
    <property type="match status" value="1"/>
</dbReference>
<name>A0ABZ2XTJ6_9RHOB</name>
<gene>
    <name evidence="7" type="primary">betI</name>
    <name evidence="7" type="ORF">QEZ52_02375</name>
</gene>
<dbReference type="RefSeq" id="WP_406647688.1">
    <property type="nucleotide sequence ID" value="NZ_CP123584.1"/>
</dbReference>
<evidence type="ECO:0000256" key="5">
    <source>
        <dbReference type="PROSITE-ProRule" id="PRU00335"/>
    </source>
</evidence>
<dbReference type="SUPFAM" id="SSF46689">
    <property type="entry name" value="Homeodomain-like"/>
    <property type="match status" value="1"/>
</dbReference>
<protein>
    <submittedName>
        <fullName evidence="7">Transcriptional regulator BetI</fullName>
    </submittedName>
</protein>